<evidence type="ECO:0000313" key="2">
    <source>
        <dbReference type="Proteomes" id="UP001164392"/>
    </source>
</evidence>
<evidence type="ECO:0000313" key="1">
    <source>
        <dbReference type="EMBL" id="UYK88462.1"/>
    </source>
</evidence>
<dbReference type="InterPro" id="IPR051082">
    <property type="entry name" value="Pentapeptide-BTB/POZ_domain"/>
</dbReference>
<protein>
    <submittedName>
        <fullName evidence="1">Pentapeptide repeat-containing protein</fullName>
    </submittedName>
</protein>
<dbReference type="Pfam" id="PF00805">
    <property type="entry name" value="Pentapeptide"/>
    <property type="match status" value="2"/>
</dbReference>
<dbReference type="PANTHER" id="PTHR14136:SF17">
    <property type="entry name" value="BTB_POZ DOMAIN-CONTAINING PROTEIN KCTD9"/>
    <property type="match status" value="1"/>
</dbReference>
<organism evidence="1 2">
    <name type="scientific">Xanthomonas sacchari</name>
    <dbReference type="NCBI Taxonomy" id="56458"/>
    <lineage>
        <taxon>Bacteria</taxon>
        <taxon>Pseudomonadati</taxon>
        <taxon>Pseudomonadota</taxon>
        <taxon>Gammaproteobacteria</taxon>
        <taxon>Lysobacterales</taxon>
        <taxon>Lysobacteraceae</taxon>
        <taxon>Xanthomonas</taxon>
    </lineage>
</organism>
<sequence length="205" mass="22584">MKNTTAKWRNHDYLASIIDSIDSIVAGRPIIRDADLSGITIGPFAILEQLKTANLFESRISNTDLSYSKISGSANDSSFMNVSFESASLNGALLCRSEIKNCNFSKSKLAINMDDAICEKTDFVKARFAGGSCGVEYGGRRVKFMDCDFTGAVFERVEFRASTFINCIFADAKFKKCDLRGARFEAGVLPLAAQFEDMDIPSQCR</sequence>
<name>A0AA46STX3_9XANT</name>
<gene>
    <name evidence="1" type="ORF">NG824_18620</name>
</gene>
<dbReference type="Gene3D" id="2.160.20.80">
    <property type="entry name" value="E3 ubiquitin-protein ligase SopA"/>
    <property type="match status" value="2"/>
</dbReference>
<dbReference type="RefSeq" id="WP_267092957.1">
    <property type="nucleotide sequence ID" value="NZ_CP099534.1"/>
</dbReference>
<dbReference type="InterPro" id="IPR001646">
    <property type="entry name" value="5peptide_repeat"/>
</dbReference>
<accession>A0AA46STX3</accession>
<dbReference type="SUPFAM" id="SSF141571">
    <property type="entry name" value="Pentapeptide repeat-like"/>
    <property type="match status" value="1"/>
</dbReference>
<dbReference type="EMBL" id="CP099534">
    <property type="protein sequence ID" value="UYK88462.1"/>
    <property type="molecule type" value="Genomic_DNA"/>
</dbReference>
<proteinExistence type="predicted"/>
<dbReference type="AlphaFoldDB" id="A0AA46STX3"/>
<dbReference type="Proteomes" id="UP001164392">
    <property type="component" value="Chromosome"/>
</dbReference>
<dbReference type="PANTHER" id="PTHR14136">
    <property type="entry name" value="BTB_POZ DOMAIN-CONTAINING PROTEIN KCTD9"/>
    <property type="match status" value="1"/>
</dbReference>
<reference evidence="1" key="1">
    <citation type="submission" date="2022-06" db="EMBL/GenBank/DDBJ databases">
        <title>Dynamics of rice microbiomes reveals core vertical transmitted seed endophytes.</title>
        <authorList>
            <person name="Liao K."/>
            <person name="Zhang X."/>
        </authorList>
    </citation>
    <scope>NUCLEOTIDE SEQUENCE</scope>
    <source>
        <strain evidence="1">JR3-14</strain>
    </source>
</reference>